<keyword evidence="2" id="KW-1185">Reference proteome</keyword>
<reference evidence="1 2" key="1">
    <citation type="submission" date="2020-03" db="EMBL/GenBank/DDBJ databases">
        <title>Leucobacter sp. nov., isolated from beetles.</title>
        <authorList>
            <person name="Hyun D.-W."/>
            <person name="Bae J.-W."/>
        </authorList>
    </citation>
    <scope>NUCLEOTIDE SEQUENCE [LARGE SCALE GENOMIC DNA]</scope>
    <source>
        <strain evidence="1 2">HDW9A</strain>
    </source>
</reference>
<proteinExistence type="predicted"/>
<name>A0ABX6JZ47_9MICO</name>
<dbReference type="Proteomes" id="UP000503441">
    <property type="component" value="Chromosome"/>
</dbReference>
<dbReference type="Pfam" id="PF06013">
    <property type="entry name" value="WXG100"/>
    <property type="match status" value="1"/>
</dbReference>
<dbReference type="Gene3D" id="1.10.287.1060">
    <property type="entry name" value="ESAT-6-like"/>
    <property type="match status" value="1"/>
</dbReference>
<evidence type="ECO:0000313" key="2">
    <source>
        <dbReference type="Proteomes" id="UP000503441"/>
    </source>
</evidence>
<accession>A0ABX6JZ47</accession>
<organism evidence="1 2">
    <name type="scientific">Leucobacter coleopterorum</name>
    <dbReference type="NCBI Taxonomy" id="2714933"/>
    <lineage>
        <taxon>Bacteria</taxon>
        <taxon>Bacillati</taxon>
        <taxon>Actinomycetota</taxon>
        <taxon>Actinomycetes</taxon>
        <taxon>Micrococcales</taxon>
        <taxon>Microbacteriaceae</taxon>
        <taxon>Leucobacter</taxon>
    </lineage>
</organism>
<dbReference type="InterPro" id="IPR036689">
    <property type="entry name" value="ESAT-6-like_sf"/>
</dbReference>
<dbReference type="SUPFAM" id="SSF140453">
    <property type="entry name" value="EsxAB dimer-like"/>
    <property type="match status" value="1"/>
</dbReference>
<protein>
    <submittedName>
        <fullName evidence="1">WXG100 family type VII secretion target</fullName>
    </submittedName>
</protein>
<dbReference type="InterPro" id="IPR010310">
    <property type="entry name" value="T7SS_ESAT-6-like"/>
</dbReference>
<sequence length="68" mass="7663">MISQLSATLDTLENQWSGDAALAYRSAQLKWNVSMRRMTLLLKSASEVSGNVVKSHLETRASVVRLWR</sequence>
<dbReference type="EMBL" id="CP049933">
    <property type="protein sequence ID" value="QIM19600.1"/>
    <property type="molecule type" value="Genomic_DNA"/>
</dbReference>
<gene>
    <name evidence="1" type="ORF">G7066_01205</name>
</gene>
<evidence type="ECO:0000313" key="1">
    <source>
        <dbReference type="EMBL" id="QIM19600.1"/>
    </source>
</evidence>